<dbReference type="CDD" id="cd00397">
    <property type="entry name" value="DNA_BRE_C"/>
    <property type="match status" value="1"/>
</dbReference>
<evidence type="ECO:0000256" key="3">
    <source>
        <dbReference type="ARBA" id="ARBA00022618"/>
    </source>
</evidence>
<keyword evidence="5" id="KW-0229">DNA integration</keyword>
<keyword evidence="2" id="KW-0963">Cytoplasm</keyword>
<dbReference type="Proteomes" id="UP001483337">
    <property type="component" value="Plasmid unnamed"/>
</dbReference>
<keyword evidence="14" id="KW-1185">Reference proteome</keyword>
<gene>
    <name evidence="13" type="ORF">WJM97_22740</name>
    <name evidence="12" type="ORF">WJM97_23345</name>
</gene>
<evidence type="ECO:0000259" key="10">
    <source>
        <dbReference type="PROSITE" id="PS51898"/>
    </source>
</evidence>
<dbReference type="PROSITE" id="PS51898">
    <property type="entry name" value="TYR_RECOMBINASE"/>
    <property type="match status" value="1"/>
</dbReference>
<name>A0ABZ2UYC6_9CYAN</name>
<dbReference type="InterPro" id="IPR011010">
    <property type="entry name" value="DNA_brk_join_enz"/>
</dbReference>
<organism evidence="13 14">
    <name type="scientific">Okeanomitos corallinicola TIOX110</name>
    <dbReference type="NCBI Taxonomy" id="3133117"/>
    <lineage>
        <taxon>Bacteria</taxon>
        <taxon>Bacillati</taxon>
        <taxon>Cyanobacteriota</taxon>
        <taxon>Cyanophyceae</taxon>
        <taxon>Nostocales</taxon>
        <taxon>Aphanizomenonaceae</taxon>
        <taxon>Okeanomitos</taxon>
    </lineage>
</organism>
<evidence type="ECO:0000256" key="8">
    <source>
        <dbReference type="ARBA" id="ARBA00023306"/>
    </source>
</evidence>
<dbReference type="InterPro" id="IPR002104">
    <property type="entry name" value="Integrase_catalytic"/>
</dbReference>
<evidence type="ECO:0000256" key="9">
    <source>
        <dbReference type="PROSITE-ProRule" id="PRU01248"/>
    </source>
</evidence>
<dbReference type="InterPro" id="IPR044068">
    <property type="entry name" value="CB"/>
</dbReference>
<dbReference type="EMBL" id="CP150887">
    <property type="protein sequence ID" value="WZB90423.1"/>
    <property type="molecule type" value="Genomic_DNA"/>
</dbReference>
<comment type="subcellular location">
    <subcellularLocation>
        <location evidence="1">Cytoplasm</location>
    </subcellularLocation>
</comment>
<keyword evidence="13" id="KW-0614">Plasmid</keyword>
<dbReference type="InterPro" id="IPR013762">
    <property type="entry name" value="Integrase-like_cat_sf"/>
</dbReference>
<dbReference type="InterPro" id="IPR050090">
    <property type="entry name" value="Tyrosine_recombinase_XerCD"/>
</dbReference>
<dbReference type="InterPro" id="IPR010998">
    <property type="entry name" value="Integrase_recombinase_N"/>
</dbReference>
<dbReference type="PANTHER" id="PTHR30349:SF77">
    <property type="entry name" value="TYROSINE RECOMBINASE XERC"/>
    <property type="match status" value="1"/>
</dbReference>
<evidence type="ECO:0000313" key="14">
    <source>
        <dbReference type="Proteomes" id="UP001483337"/>
    </source>
</evidence>
<accession>A0ABZ2UYC6</accession>
<keyword evidence="3" id="KW-0132">Cell division</keyword>
<evidence type="ECO:0000313" key="13">
    <source>
        <dbReference type="EMBL" id="WZB90423.1"/>
    </source>
</evidence>
<feature type="domain" description="Tyr recombinase" evidence="10">
    <location>
        <begin position="111"/>
        <end position="302"/>
    </location>
</feature>
<keyword evidence="4" id="KW-0159">Chromosome partition</keyword>
<keyword evidence="7" id="KW-0233">DNA recombination</keyword>
<evidence type="ECO:0000259" key="11">
    <source>
        <dbReference type="PROSITE" id="PS51900"/>
    </source>
</evidence>
<dbReference type="EMBL" id="CP150887">
    <property type="protein sequence ID" value="WZB90388.1"/>
    <property type="molecule type" value="Genomic_DNA"/>
</dbReference>
<evidence type="ECO:0000256" key="2">
    <source>
        <dbReference type="ARBA" id="ARBA00022490"/>
    </source>
</evidence>
<protein>
    <submittedName>
        <fullName evidence="13">Tyrosine-type recombinase/integrase</fullName>
    </submittedName>
</protein>
<dbReference type="RefSeq" id="WP_353933286.1">
    <property type="nucleotide sequence ID" value="NZ_CP150887.1"/>
</dbReference>
<evidence type="ECO:0000256" key="5">
    <source>
        <dbReference type="ARBA" id="ARBA00022908"/>
    </source>
</evidence>
<evidence type="ECO:0000313" key="12">
    <source>
        <dbReference type="EMBL" id="WZB90388.1"/>
    </source>
</evidence>
<evidence type="ECO:0000256" key="7">
    <source>
        <dbReference type="ARBA" id="ARBA00023172"/>
    </source>
</evidence>
<dbReference type="Pfam" id="PF00589">
    <property type="entry name" value="Phage_integrase"/>
    <property type="match status" value="1"/>
</dbReference>
<dbReference type="Gene3D" id="1.10.150.130">
    <property type="match status" value="1"/>
</dbReference>
<sequence>MKTAITLATVAKEFLERTGLAPSTKETYELTLLKFLAEYGNWPIEIISKQTLVEYLNSLNHLKYTTHHKHQAILQSLFNFAVEQEYIKINPIRGLKQRQPEREKGEHKTDNTIRYLTPEQLSILYQAVKDDLRMNAIIHLLHRTGCRIGELLALNLSDIDIKNQKFQVLGKGNKQRWCFYSDDAAQSLDKYLKYSRHQNVKSSRDNSHSQNSTNALFTAQHPVTLKISRISYHTLHDYWRQITNTYPQLQGIRIHDLRHTYATERVGLISIEELRSLMGHESIQTTLRYQKVTSQKAESAARHALNILIQSETKN</sequence>
<keyword evidence="6 9" id="KW-0238">DNA-binding</keyword>
<evidence type="ECO:0000256" key="1">
    <source>
        <dbReference type="ARBA" id="ARBA00004496"/>
    </source>
</evidence>
<keyword evidence="8" id="KW-0131">Cell cycle</keyword>
<evidence type="ECO:0000256" key="6">
    <source>
        <dbReference type="ARBA" id="ARBA00023125"/>
    </source>
</evidence>
<dbReference type="Gene3D" id="1.10.443.10">
    <property type="entry name" value="Intergrase catalytic core"/>
    <property type="match status" value="1"/>
</dbReference>
<dbReference type="PROSITE" id="PS51900">
    <property type="entry name" value="CB"/>
    <property type="match status" value="1"/>
</dbReference>
<feature type="domain" description="Core-binding (CB)" evidence="11">
    <location>
        <begin position="5"/>
        <end position="82"/>
    </location>
</feature>
<dbReference type="SUPFAM" id="SSF56349">
    <property type="entry name" value="DNA breaking-rejoining enzymes"/>
    <property type="match status" value="1"/>
</dbReference>
<proteinExistence type="predicted"/>
<dbReference type="PANTHER" id="PTHR30349">
    <property type="entry name" value="PHAGE INTEGRASE-RELATED"/>
    <property type="match status" value="1"/>
</dbReference>
<evidence type="ECO:0000256" key="4">
    <source>
        <dbReference type="ARBA" id="ARBA00022829"/>
    </source>
</evidence>
<reference evidence="13 14" key="1">
    <citation type="submission" date="2024-04" db="EMBL/GenBank/DDBJ databases">
        <title>Okeanomitos corallinicola gen. &amp; sp. nov. (Nostocales, Cyanobacteria), a new toxic marine heterocyst-forming cyanobacterium from a coral reef.</title>
        <authorList>
            <person name="Li H."/>
            <person name="Li R."/>
            <person name="Kang J."/>
            <person name="Hii K.S."/>
            <person name="Mohamed H.F."/>
            <person name="Xu X."/>
            <person name="Luo Z."/>
        </authorList>
    </citation>
    <scope>NUCLEOTIDE SEQUENCE [LARGE SCALE GENOMIC DNA]</scope>
    <source>
        <strain evidence="13 14">TIOX110</strain>
        <plasmid evidence="13 14">unnamed</plasmid>
    </source>
</reference>
<geneLocation type="plasmid" evidence="13 14">
    <name>unnamed</name>
</geneLocation>